<accession>A0A6J8D939</accession>
<keyword evidence="2" id="KW-0472">Membrane</keyword>
<organism evidence="3 4">
    <name type="scientific">Mytilus coruscus</name>
    <name type="common">Sea mussel</name>
    <dbReference type="NCBI Taxonomy" id="42192"/>
    <lineage>
        <taxon>Eukaryota</taxon>
        <taxon>Metazoa</taxon>
        <taxon>Spiralia</taxon>
        <taxon>Lophotrochozoa</taxon>
        <taxon>Mollusca</taxon>
        <taxon>Bivalvia</taxon>
        <taxon>Autobranchia</taxon>
        <taxon>Pteriomorphia</taxon>
        <taxon>Mytilida</taxon>
        <taxon>Mytiloidea</taxon>
        <taxon>Mytilidae</taxon>
        <taxon>Mytilinae</taxon>
        <taxon>Mytilus</taxon>
    </lineage>
</organism>
<keyword evidence="2" id="KW-1133">Transmembrane helix</keyword>
<evidence type="ECO:0000256" key="2">
    <source>
        <dbReference type="SAM" id="Phobius"/>
    </source>
</evidence>
<proteinExistence type="predicted"/>
<evidence type="ECO:0000256" key="1">
    <source>
        <dbReference type="SAM" id="MobiDB-lite"/>
    </source>
</evidence>
<reference evidence="3 4" key="1">
    <citation type="submission" date="2020-06" db="EMBL/GenBank/DDBJ databases">
        <authorList>
            <person name="Li R."/>
            <person name="Bekaert M."/>
        </authorList>
    </citation>
    <scope>NUCLEOTIDE SEQUENCE [LARGE SCALE GENOMIC DNA]</scope>
    <source>
        <strain evidence="4">wild</strain>
    </source>
</reference>
<evidence type="ECO:0000313" key="3">
    <source>
        <dbReference type="EMBL" id="CAC5404409.1"/>
    </source>
</evidence>
<dbReference type="EMBL" id="CACVKT020006950">
    <property type="protein sequence ID" value="CAC5404409.1"/>
    <property type="molecule type" value="Genomic_DNA"/>
</dbReference>
<protein>
    <submittedName>
        <fullName evidence="3">Uncharacterized protein</fullName>
    </submittedName>
</protein>
<gene>
    <name evidence="3" type="ORF">MCOR_38199</name>
</gene>
<feature type="compositionally biased region" description="Basic and acidic residues" evidence="1">
    <location>
        <begin position="175"/>
        <end position="192"/>
    </location>
</feature>
<dbReference type="Proteomes" id="UP000507470">
    <property type="component" value="Unassembled WGS sequence"/>
</dbReference>
<dbReference type="OrthoDB" id="6238451at2759"/>
<feature type="transmembrane region" description="Helical" evidence="2">
    <location>
        <begin position="45"/>
        <end position="63"/>
    </location>
</feature>
<name>A0A6J8D939_MYTCO</name>
<evidence type="ECO:0000313" key="4">
    <source>
        <dbReference type="Proteomes" id="UP000507470"/>
    </source>
</evidence>
<keyword evidence="2" id="KW-0812">Transmembrane</keyword>
<dbReference type="AlphaFoldDB" id="A0A6J8D939"/>
<sequence length="198" mass="23273">MNERSHVILQNYEQEMAYSLTEHTDVFSGDNLSRLKKFLYLMEGVKLYTIVGCLSNFIIYIIMSTKMRNEISLIFTKRTHNGTNERDTTQSQIHRNHRSNKIEMHLIQETGNRRTNEIEMNLIQETGNRRKNEIEINLIQETGNCRTNEIDMNLIQEIGNRRTNEVEMNLIQETGNRRSDDKNKNSDTRNEFGSKTIA</sequence>
<feature type="region of interest" description="Disordered" evidence="1">
    <location>
        <begin position="172"/>
        <end position="198"/>
    </location>
</feature>
<keyword evidence="4" id="KW-1185">Reference proteome</keyword>